<evidence type="ECO:0000313" key="4">
    <source>
        <dbReference type="EMBL" id="ADU32493.1"/>
    </source>
</evidence>
<evidence type="ECO:0000313" key="5">
    <source>
        <dbReference type="Proteomes" id="UP000001401"/>
    </source>
</evidence>
<dbReference type="InterPro" id="IPR051927">
    <property type="entry name" value="Zn_Chap_cDPG_Synth"/>
</dbReference>
<dbReference type="Gene3D" id="3.40.50.300">
    <property type="entry name" value="P-loop containing nucleotide triphosphate hydrolases"/>
    <property type="match status" value="1"/>
</dbReference>
<dbReference type="PANTHER" id="PTHR43603:SF1">
    <property type="entry name" value="ZINC-REGULATED GTPASE METALLOPROTEIN ACTIVATOR 1"/>
    <property type="match status" value="1"/>
</dbReference>
<dbReference type="EMBL" id="CP002394">
    <property type="protein sequence ID" value="ADU32493.1"/>
    <property type="molecule type" value="Genomic_DNA"/>
</dbReference>
<name>E6TZ50_EVAC2</name>
<dbReference type="Gene3D" id="3.30.1220.10">
    <property type="entry name" value="CobW-like, C-terminal domain"/>
    <property type="match status" value="1"/>
</dbReference>
<evidence type="ECO:0000256" key="2">
    <source>
        <dbReference type="ARBA" id="ARBA00023186"/>
    </source>
</evidence>
<keyword evidence="1" id="KW-0547">Nucleotide-binding</keyword>
<dbReference type="Pfam" id="PF07683">
    <property type="entry name" value="CobW_C"/>
    <property type="match status" value="1"/>
</dbReference>
<reference evidence="4" key="1">
    <citation type="submission" date="2010-12" db="EMBL/GenBank/DDBJ databases">
        <title>Complete sequence of Bacillus cellulosilyticus DSM 2522.</title>
        <authorList>
            <consortium name="US DOE Joint Genome Institute"/>
            <person name="Lucas S."/>
            <person name="Copeland A."/>
            <person name="Lapidus A."/>
            <person name="Cheng J.-F."/>
            <person name="Bruce D."/>
            <person name="Goodwin L."/>
            <person name="Pitluck S."/>
            <person name="Chertkov O."/>
            <person name="Detter J.C."/>
            <person name="Han C."/>
            <person name="Tapia R."/>
            <person name="Land M."/>
            <person name="Hauser L."/>
            <person name="Jeffries C."/>
            <person name="Kyrpides N."/>
            <person name="Ivanova N."/>
            <person name="Mikhailova N."/>
            <person name="Brumm P."/>
            <person name="Mead D."/>
            <person name="Woyke T."/>
        </authorList>
    </citation>
    <scope>NUCLEOTIDE SEQUENCE [LARGE SCALE GENOMIC DNA]</scope>
    <source>
        <strain evidence="4">DSM 2522</strain>
    </source>
</reference>
<keyword evidence="2" id="KW-0143">Chaperone</keyword>
<sequence length="349" mass="40800">MTAEKQVPITLVTGMSDSIKSSLIQNMKLQNKSKVILFRDRTVENREIFEEEFIQDNILTEVVHDIEIFTEKDLLSILMERTNKKMDSIIIDLERFSNIKLHFPHYFKLEDDDPVNVAHVHVVDAVTFWFQYSSTKYVASSDGRETYESSIGELLIAPLEMADTIVIGNNDKINQERLAELQWFLNKLNPLATIVTLNDFKRDSKLFEEKNMRKWRNPHELYTFQLQLFEQKKTLMLVSDYGIDTYIYRSPFPVSMEGLEEFFKQLPDGILRTKAVCYSPSEKQTYYFSQIGSSIEVFSEEETYVEQIPSKTLSEFLFIGDHLDPLTIQNELDNSLLKYETPSVRKMSK</sequence>
<gene>
    <name evidence="4" type="ordered locus">Bcell_4266</name>
</gene>
<evidence type="ECO:0000259" key="3">
    <source>
        <dbReference type="Pfam" id="PF07683"/>
    </source>
</evidence>
<dbReference type="InterPro" id="IPR011629">
    <property type="entry name" value="CobW-like_C"/>
</dbReference>
<evidence type="ECO:0000256" key="1">
    <source>
        <dbReference type="ARBA" id="ARBA00022741"/>
    </source>
</evidence>
<accession>E6TZ50</accession>
<dbReference type="Proteomes" id="UP000001401">
    <property type="component" value="Chromosome"/>
</dbReference>
<feature type="domain" description="CobW C-terminal" evidence="3">
    <location>
        <begin position="243"/>
        <end position="334"/>
    </location>
</feature>
<dbReference type="RefSeq" id="WP_013490819.1">
    <property type="nucleotide sequence ID" value="NC_014829.1"/>
</dbReference>
<dbReference type="AlphaFoldDB" id="E6TZ50"/>
<dbReference type="GO" id="GO:0000166">
    <property type="term" value="F:nucleotide binding"/>
    <property type="evidence" value="ECO:0007669"/>
    <property type="project" value="UniProtKB-KW"/>
</dbReference>
<dbReference type="KEGG" id="bco:Bcell_4266"/>
<dbReference type="OrthoDB" id="2865728at2"/>
<dbReference type="InterPro" id="IPR027417">
    <property type="entry name" value="P-loop_NTPase"/>
</dbReference>
<organism evidence="4 5">
    <name type="scientific">Evansella cellulosilytica (strain ATCC 21833 / DSM 2522 / FERM P-1141 / JCM 9156 / N-4)</name>
    <name type="common">Bacillus cellulosilyticus</name>
    <dbReference type="NCBI Taxonomy" id="649639"/>
    <lineage>
        <taxon>Bacteria</taxon>
        <taxon>Bacillati</taxon>
        <taxon>Bacillota</taxon>
        <taxon>Bacilli</taxon>
        <taxon>Bacillales</taxon>
        <taxon>Bacillaceae</taxon>
        <taxon>Evansella</taxon>
    </lineage>
</organism>
<dbReference type="STRING" id="649639.Bcell_4266"/>
<proteinExistence type="predicted"/>
<dbReference type="PANTHER" id="PTHR43603">
    <property type="entry name" value="COBW DOMAIN-CONTAINING PROTEIN DDB_G0274527"/>
    <property type="match status" value="1"/>
</dbReference>
<dbReference type="SUPFAM" id="SSF90002">
    <property type="entry name" value="Hypothetical protein YjiA, C-terminal domain"/>
    <property type="match status" value="1"/>
</dbReference>
<dbReference type="InterPro" id="IPR036627">
    <property type="entry name" value="CobW-likC_sf"/>
</dbReference>
<protein>
    <submittedName>
        <fullName evidence="4">Cobalamin synthesis CobW domain protein</fullName>
    </submittedName>
</protein>
<dbReference type="HOGENOM" id="CLU_793769_0_0_9"/>
<dbReference type="eggNOG" id="COG0523">
    <property type="taxonomic scope" value="Bacteria"/>
</dbReference>
<keyword evidence="5" id="KW-1185">Reference proteome</keyword>